<reference evidence="2" key="2">
    <citation type="journal article" date="2021" name="PeerJ">
        <title>Extensive microbial diversity within the chicken gut microbiome revealed by metagenomics and culture.</title>
        <authorList>
            <person name="Gilroy R."/>
            <person name="Ravi A."/>
            <person name="Getino M."/>
            <person name="Pursley I."/>
            <person name="Horton D.L."/>
            <person name="Alikhan N.F."/>
            <person name="Baker D."/>
            <person name="Gharbi K."/>
            <person name="Hall N."/>
            <person name="Watson M."/>
            <person name="Adriaenssens E.M."/>
            <person name="Foster-Nyarko E."/>
            <person name="Jarju S."/>
            <person name="Secka A."/>
            <person name="Antonio M."/>
            <person name="Oren A."/>
            <person name="Chaudhuri R.R."/>
            <person name="La Ragione R."/>
            <person name="Hildebrand F."/>
            <person name="Pallen M.J."/>
        </authorList>
    </citation>
    <scope>NUCLEOTIDE SEQUENCE</scope>
    <source>
        <strain evidence="2">G3-3990</strain>
    </source>
</reference>
<evidence type="ECO:0000256" key="1">
    <source>
        <dbReference type="ARBA" id="ARBA00009600"/>
    </source>
</evidence>
<dbReference type="EMBL" id="JADIMG010000020">
    <property type="protein sequence ID" value="MBO8459118.1"/>
    <property type="molecule type" value="Genomic_DNA"/>
</dbReference>
<name>A0A9D9HSH8_9BACT</name>
<organism evidence="2 3">
    <name type="scientific">Candidatus Gallipaludibacter merdavium</name>
    <dbReference type="NCBI Taxonomy" id="2840839"/>
    <lineage>
        <taxon>Bacteria</taxon>
        <taxon>Pseudomonadati</taxon>
        <taxon>Bacteroidota</taxon>
        <taxon>Bacteroidia</taxon>
        <taxon>Bacteroidales</taxon>
        <taxon>Candidatus Gallipaludibacter</taxon>
    </lineage>
</organism>
<dbReference type="SUPFAM" id="SSF143456">
    <property type="entry name" value="VC0467-like"/>
    <property type="match status" value="1"/>
</dbReference>
<dbReference type="InterPro" id="IPR003774">
    <property type="entry name" value="AlgH-like"/>
</dbReference>
<proteinExistence type="inferred from homology"/>
<dbReference type="PANTHER" id="PTHR30327">
    <property type="entry name" value="UNCHARACTERIZED PROTEIN YQGE"/>
    <property type="match status" value="1"/>
</dbReference>
<dbReference type="GO" id="GO:0005829">
    <property type="term" value="C:cytosol"/>
    <property type="evidence" value="ECO:0007669"/>
    <property type="project" value="TreeGrafter"/>
</dbReference>
<dbReference type="PANTHER" id="PTHR30327:SF1">
    <property type="entry name" value="UPF0301 PROTEIN YQGE"/>
    <property type="match status" value="1"/>
</dbReference>
<evidence type="ECO:0000313" key="2">
    <source>
        <dbReference type="EMBL" id="MBO8459118.1"/>
    </source>
</evidence>
<dbReference type="Proteomes" id="UP000823641">
    <property type="component" value="Unassembled WGS sequence"/>
</dbReference>
<sequence length="196" mass="22160">MDMRIFQVHSNKALPHVGSILIASPLLYDYHFARSVVLMVTHNIEGSMGIVMNKNFRYLIALNQLVPKLAAVPAIPIFKGGPVDRDTIFFLHVLGHLKGALDLGNGLYLNGDFSAVIQYILNGNPVEGFIRFFAGYAGWEHEQLEKEIDDDSWMVGEGTKTHLLDEDYHNLWFNSMNELGKPYSLWATYPQYPSCN</sequence>
<dbReference type="Pfam" id="PF02622">
    <property type="entry name" value="DUF179"/>
    <property type="match status" value="1"/>
</dbReference>
<dbReference type="Gene3D" id="3.40.1740.10">
    <property type="entry name" value="VC0467-like"/>
    <property type="match status" value="1"/>
</dbReference>
<accession>A0A9D9HSH8</accession>
<dbReference type="AlphaFoldDB" id="A0A9D9HSH8"/>
<comment type="caution">
    <text evidence="2">The sequence shown here is derived from an EMBL/GenBank/DDBJ whole genome shotgun (WGS) entry which is preliminary data.</text>
</comment>
<protein>
    <submittedName>
        <fullName evidence="2">YqgE/AlgH family protein</fullName>
    </submittedName>
</protein>
<reference evidence="2" key="1">
    <citation type="submission" date="2020-10" db="EMBL/GenBank/DDBJ databases">
        <authorList>
            <person name="Gilroy R."/>
        </authorList>
    </citation>
    <scope>NUCLEOTIDE SEQUENCE</scope>
    <source>
        <strain evidence="2">G3-3990</strain>
    </source>
</reference>
<evidence type="ECO:0000313" key="3">
    <source>
        <dbReference type="Proteomes" id="UP000823641"/>
    </source>
</evidence>
<gene>
    <name evidence="2" type="ORF">IAA73_02125</name>
</gene>
<comment type="similarity">
    <text evidence="1">Belongs to the UPF0301 (AlgH) family.</text>
</comment>